<protein>
    <recommendedName>
        <fullName evidence="1">CxC1-like cysteine cluster associated with KDZ transposases domain-containing protein</fullName>
    </recommendedName>
</protein>
<dbReference type="Pfam" id="PF18802">
    <property type="entry name" value="CxC1"/>
    <property type="match status" value="1"/>
</dbReference>
<sequence>GLEVMTLSVCLCCPAPVQLVALGLFGCAPVLPLLTIDFHVLELVKALFVRMTLNLSDWTEAFESFLNDQGYKLATNIGCFLAC</sequence>
<dbReference type="EMBL" id="KN827113">
    <property type="protein sequence ID" value="KIK77148.1"/>
    <property type="molecule type" value="Genomic_DNA"/>
</dbReference>
<reference evidence="3" key="2">
    <citation type="submission" date="2015-01" db="EMBL/GenBank/DDBJ databases">
        <title>Evolutionary Origins and Diversification of the Mycorrhizal Mutualists.</title>
        <authorList>
            <consortium name="DOE Joint Genome Institute"/>
            <consortium name="Mycorrhizal Genomics Consortium"/>
            <person name="Kohler A."/>
            <person name="Kuo A."/>
            <person name="Nagy L.G."/>
            <person name="Floudas D."/>
            <person name="Copeland A."/>
            <person name="Barry K.W."/>
            <person name="Cichocki N."/>
            <person name="Veneault-Fourrey C."/>
            <person name="LaButti K."/>
            <person name="Lindquist E.A."/>
            <person name="Lipzen A."/>
            <person name="Lundell T."/>
            <person name="Morin E."/>
            <person name="Murat C."/>
            <person name="Riley R."/>
            <person name="Ohm R."/>
            <person name="Sun H."/>
            <person name="Tunlid A."/>
            <person name="Henrissat B."/>
            <person name="Grigoriev I.V."/>
            <person name="Hibbett D.S."/>
            <person name="Martin F."/>
        </authorList>
    </citation>
    <scope>NUCLEOTIDE SEQUENCE [LARGE SCALE GENOMIC DNA]</scope>
    <source>
        <strain evidence="3">Ve08.2h10</strain>
    </source>
</reference>
<evidence type="ECO:0000259" key="1">
    <source>
        <dbReference type="Pfam" id="PF18802"/>
    </source>
</evidence>
<organism evidence="2 3">
    <name type="scientific">Paxillus rubicundulus Ve08.2h10</name>
    <dbReference type="NCBI Taxonomy" id="930991"/>
    <lineage>
        <taxon>Eukaryota</taxon>
        <taxon>Fungi</taxon>
        <taxon>Dikarya</taxon>
        <taxon>Basidiomycota</taxon>
        <taxon>Agaricomycotina</taxon>
        <taxon>Agaricomycetes</taxon>
        <taxon>Agaricomycetidae</taxon>
        <taxon>Boletales</taxon>
        <taxon>Paxilineae</taxon>
        <taxon>Paxillaceae</taxon>
        <taxon>Paxillus</taxon>
    </lineage>
</organism>
<evidence type="ECO:0000313" key="2">
    <source>
        <dbReference type="EMBL" id="KIK77148.1"/>
    </source>
</evidence>
<dbReference type="STRING" id="930991.A0A0D0CPC5"/>
<reference evidence="2 3" key="1">
    <citation type="submission" date="2014-04" db="EMBL/GenBank/DDBJ databases">
        <authorList>
            <consortium name="DOE Joint Genome Institute"/>
            <person name="Kuo A."/>
            <person name="Kohler A."/>
            <person name="Jargeat P."/>
            <person name="Nagy L.G."/>
            <person name="Floudas D."/>
            <person name="Copeland A."/>
            <person name="Barry K.W."/>
            <person name="Cichocki N."/>
            <person name="Veneault-Fourrey C."/>
            <person name="LaButti K."/>
            <person name="Lindquist E.A."/>
            <person name="Lipzen A."/>
            <person name="Lundell T."/>
            <person name="Morin E."/>
            <person name="Murat C."/>
            <person name="Sun H."/>
            <person name="Tunlid A."/>
            <person name="Henrissat B."/>
            <person name="Grigoriev I.V."/>
            <person name="Hibbett D.S."/>
            <person name="Martin F."/>
            <person name="Nordberg H.P."/>
            <person name="Cantor M.N."/>
            <person name="Hua S.X."/>
        </authorList>
    </citation>
    <scope>NUCLEOTIDE SEQUENCE [LARGE SCALE GENOMIC DNA]</scope>
    <source>
        <strain evidence="2 3">Ve08.2h10</strain>
    </source>
</reference>
<dbReference type="Proteomes" id="UP000054538">
    <property type="component" value="Unassembled WGS sequence"/>
</dbReference>
<feature type="domain" description="CxC1-like cysteine cluster associated with KDZ transposases" evidence="1">
    <location>
        <begin position="5"/>
        <end position="69"/>
    </location>
</feature>
<accession>A0A0D0CPC5</accession>
<dbReference type="AlphaFoldDB" id="A0A0D0CPC5"/>
<proteinExistence type="predicted"/>
<dbReference type="OrthoDB" id="3200967at2759"/>
<keyword evidence="3" id="KW-1185">Reference proteome</keyword>
<feature type="non-terminal residue" evidence="2">
    <location>
        <position position="1"/>
    </location>
</feature>
<dbReference type="InParanoid" id="A0A0D0CPC5"/>
<dbReference type="InterPro" id="IPR041320">
    <property type="entry name" value="CxC1"/>
</dbReference>
<dbReference type="HOGENOM" id="CLU_004552_7_1_1"/>
<evidence type="ECO:0000313" key="3">
    <source>
        <dbReference type="Proteomes" id="UP000054538"/>
    </source>
</evidence>
<gene>
    <name evidence="2" type="ORF">PAXRUDRAFT_167688</name>
</gene>
<name>A0A0D0CPC5_9AGAM</name>